<feature type="domain" description="HTH luxR-type" evidence="1">
    <location>
        <begin position="81"/>
        <end position="146"/>
    </location>
</feature>
<dbReference type="SMART" id="SM00421">
    <property type="entry name" value="HTH_LUXR"/>
    <property type="match status" value="1"/>
</dbReference>
<dbReference type="InterPro" id="IPR016032">
    <property type="entry name" value="Sig_transdc_resp-reg_C-effctor"/>
</dbReference>
<dbReference type="EMBL" id="JACLQD010000004">
    <property type="protein sequence ID" value="MBC2836546.1"/>
    <property type="molecule type" value="Genomic_DNA"/>
</dbReference>
<dbReference type="Gene3D" id="1.10.10.10">
    <property type="entry name" value="Winged helix-like DNA-binding domain superfamily/Winged helix DNA-binding domain"/>
    <property type="match status" value="1"/>
</dbReference>
<name>A0A842IAB8_9RHOB</name>
<dbReference type="GO" id="GO:0006355">
    <property type="term" value="P:regulation of DNA-templated transcription"/>
    <property type="evidence" value="ECO:0007669"/>
    <property type="project" value="InterPro"/>
</dbReference>
<evidence type="ECO:0000313" key="3">
    <source>
        <dbReference type="Proteomes" id="UP000555411"/>
    </source>
</evidence>
<organism evidence="2 3">
    <name type="scientific">Paragemmobacter straminiformis</name>
    <dbReference type="NCBI Taxonomy" id="2045119"/>
    <lineage>
        <taxon>Bacteria</taxon>
        <taxon>Pseudomonadati</taxon>
        <taxon>Pseudomonadota</taxon>
        <taxon>Alphaproteobacteria</taxon>
        <taxon>Rhodobacterales</taxon>
        <taxon>Paracoccaceae</taxon>
        <taxon>Paragemmobacter</taxon>
    </lineage>
</organism>
<protein>
    <submittedName>
        <fullName evidence="2">Helix-turn-helix transcriptional regulator</fullName>
    </submittedName>
</protein>
<dbReference type="GO" id="GO:0003677">
    <property type="term" value="F:DNA binding"/>
    <property type="evidence" value="ECO:0007669"/>
    <property type="project" value="InterPro"/>
</dbReference>
<dbReference type="InterPro" id="IPR036388">
    <property type="entry name" value="WH-like_DNA-bd_sf"/>
</dbReference>
<dbReference type="Pfam" id="PF00196">
    <property type="entry name" value="GerE"/>
    <property type="match status" value="1"/>
</dbReference>
<dbReference type="PROSITE" id="PS50043">
    <property type="entry name" value="HTH_LUXR_2"/>
    <property type="match status" value="1"/>
</dbReference>
<dbReference type="AlphaFoldDB" id="A0A842IAB8"/>
<dbReference type="SUPFAM" id="SSF46894">
    <property type="entry name" value="C-terminal effector domain of the bipartite response regulators"/>
    <property type="match status" value="1"/>
</dbReference>
<sequence>MAFLAVFQAACTGIFLADVSMDIASGLTSLHHILPEALATLGLAIGVLFEVRWVSQQLRIQREMKRRLDVVGGVLNDTIIAYFRQWSLTSAEQDVAMFTVKGCSIGEIASLRHTAEGTVKTHLNSIYRKAGVQGRSQLMSVLIEDLMATVLR</sequence>
<comment type="caution">
    <text evidence="2">The sequence shown here is derived from an EMBL/GenBank/DDBJ whole genome shotgun (WGS) entry which is preliminary data.</text>
</comment>
<keyword evidence="3" id="KW-1185">Reference proteome</keyword>
<gene>
    <name evidence="2" type="ORF">H7F16_13585</name>
</gene>
<evidence type="ECO:0000259" key="1">
    <source>
        <dbReference type="PROSITE" id="PS50043"/>
    </source>
</evidence>
<dbReference type="Proteomes" id="UP000555411">
    <property type="component" value="Unassembled WGS sequence"/>
</dbReference>
<evidence type="ECO:0000313" key="2">
    <source>
        <dbReference type="EMBL" id="MBC2836546.1"/>
    </source>
</evidence>
<proteinExistence type="predicted"/>
<dbReference type="PRINTS" id="PR00038">
    <property type="entry name" value="HTHLUXR"/>
</dbReference>
<accession>A0A842IAB8</accession>
<dbReference type="InterPro" id="IPR000792">
    <property type="entry name" value="Tscrpt_reg_LuxR_C"/>
</dbReference>
<reference evidence="2 3" key="1">
    <citation type="journal article" date="2017" name="Int. J. Syst. Evol. Microbiol.">
        <title>Gemmobacter straminiformis sp. nov., isolated from an artificial fountain.</title>
        <authorList>
            <person name="Kang J.Y."/>
            <person name="Kim M.J."/>
            <person name="Chun J."/>
            <person name="Son K.P."/>
            <person name="Jahng K.Y."/>
        </authorList>
    </citation>
    <scope>NUCLEOTIDE SEQUENCE [LARGE SCALE GENOMIC DNA]</scope>
    <source>
        <strain evidence="2 3">CAM-8</strain>
    </source>
</reference>